<evidence type="ECO:0000313" key="2">
    <source>
        <dbReference type="Proteomes" id="UP000001404"/>
    </source>
</evidence>
<evidence type="ECO:0000313" key="1">
    <source>
        <dbReference type="EMBL" id="ADB87130.1"/>
    </source>
</evidence>
<protein>
    <submittedName>
        <fullName evidence="1">Uncharacterized protein</fullName>
    </submittedName>
</protein>
<dbReference type="KEGG" id="sii:LD85_1463"/>
<dbReference type="HOGENOM" id="CLU_1127132_0_0_2"/>
<dbReference type="AlphaFoldDB" id="D2PK27"/>
<organism evidence="1 2">
    <name type="scientific">Saccharolobus islandicus (strain L.D.8.5 / Lassen #2)</name>
    <name type="common">Sulfolobus islandicus</name>
    <dbReference type="NCBI Taxonomy" id="425944"/>
    <lineage>
        <taxon>Archaea</taxon>
        <taxon>Thermoproteota</taxon>
        <taxon>Thermoprotei</taxon>
        <taxon>Sulfolobales</taxon>
        <taxon>Sulfolobaceae</taxon>
        <taxon>Saccharolobus</taxon>
    </lineage>
</organism>
<name>D2PK27_SACI9</name>
<accession>D2PK27</accession>
<dbReference type="EMBL" id="CP001731">
    <property type="protein sequence ID" value="ADB87130.1"/>
    <property type="molecule type" value="Genomic_DNA"/>
</dbReference>
<reference evidence="2" key="1">
    <citation type="journal article" date="2009" name="Proc. Natl. Acad. Sci. U.S.A.">
        <title>Biogeography of the Sulfolobus islandicus pan-genome.</title>
        <authorList>
            <person name="Reno M.L."/>
            <person name="Held N.L."/>
            <person name="Fields C.J."/>
            <person name="Burke P.V."/>
            <person name="Whitaker R.J."/>
        </authorList>
    </citation>
    <scope>NUCLEOTIDE SEQUENCE [LARGE SCALE GENOMIC DNA]</scope>
    <source>
        <strain evidence="2">L.D.8.5 / Lassen #2</strain>
    </source>
</reference>
<dbReference type="Proteomes" id="UP000001404">
    <property type="component" value="Chromosome"/>
</dbReference>
<proteinExistence type="predicted"/>
<gene>
    <name evidence="1" type="ordered locus">LD85_1463</name>
</gene>
<sequence>MKQFFKLIENPFFSNMMCERCNKRDAINVVGGRRLCSICSKDEIGKRIKRELYPRKIIVHNDKILFAYPSYLSFIQEILRNIINKIYTRFNLQYYEITLEPQNSILDDIWNLIIKSKQFSEKNGINKIFLPFTADLLMAYLVYSITNQDYTYIQMIGLEYKVNNISFLIPFYNTSLYELQGFINNESNAIVTKDEIFNEILTWERDMLKENYELFHAFHNSKKLLEIGRKDYRCEGCGGMINSPVKYCARCSLIYSSPPY</sequence>